<comment type="cofactor">
    <cofactor evidence="2">
        <name>Mn(2+)</name>
        <dbReference type="ChEBI" id="CHEBI:29035"/>
    </cofactor>
</comment>
<evidence type="ECO:0000313" key="12">
    <source>
        <dbReference type="Proteomes" id="UP000626370"/>
    </source>
</evidence>
<comment type="caution">
    <text evidence="11">The sequence shown here is derived from an EMBL/GenBank/DDBJ whole genome shotgun (WGS) entry which is preliminary data.</text>
</comment>
<evidence type="ECO:0000256" key="8">
    <source>
        <dbReference type="ARBA" id="ARBA00023049"/>
    </source>
</evidence>
<dbReference type="EMBL" id="BNAH01000005">
    <property type="protein sequence ID" value="GHE86635.1"/>
    <property type="molecule type" value="Genomic_DNA"/>
</dbReference>
<dbReference type="Pfam" id="PF05195">
    <property type="entry name" value="AMP_N"/>
    <property type="match status" value="1"/>
</dbReference>
<dbReference type="SUPFAM" id="SSF53092">
    <property type="entry name" value="Creatinase/prolidase N-terminal domain"/>
    <property type="match status" value="1"/>
</dbReference>
<dbReference type="InterPro" id="IPR007865">
    <property type="entry name" value="Aminopep_P_N"/>
</dbReference>
<dbReference type="CDD" id="cd01087">
    <property type="entry name" value="Prolidase"/>
    <property type="match status" value="1"/>
</dbReference>
<dbReference type="SMART" id="SM01011">
    <property type="entry name" value="AMP_N"/>
    <property type="match status" value="1"/>
</dbReference>
<evidence type="ECO:0000256" key="7">
    <source>
        <dbReference type="ARBA" id="ARBA00022801"/>
    </source>
</evidence>
<keyword evidence="5" id="KW-0645">Protease</keyword>
<dbReference type="InterPro" id="IPR029149">
    <property type="entry name" value="Creatin/AminoP/Spt16_N"/>
</dbReference>
<dbReference type="RefSeq" id="WP_189377629.1">
    <property type="nucleotide sequence ID" value="NZ_BNAH01000005.1"/>
</dbReference>
<dbReference type="Pfam" id="PF00557">
    <property type="entry name" value="Peptidase_M24"/>
    <property type="match status" value="1"/>
</dbReference>
<evidence type="ECO:0000256" key="4">
    <source>
        <dbReference type="ARBA" id="ARBA00012574"/>
    </source>
</evidence>
<keyword evidence="8" id="KW-0482">Metalloprotease</keyword>
<comment type="similarity">
    <text evidence="3">Belongs to the peptidase M24B family.</text>
</comment>
<dbReference type="InterPro" id="IPR000994">
    <property type="entry name" value="Pept_M24"/>
</dbReference>
<evidence type="ECO:0000313" key="11">
    <source>
        <dbReference type="EMBL" id="GHE86635.1"/>
    </source>
</evidence>
<dbReference type="EC" id="3.4.11.9" evidence="4"/>
<gene>
    <name evidence="11" type="primary">pepP</name>
    <name evidence="11" type="ORF">GCM10011501_14790</name>
</gene>
<evidence type="ECO:0000256" key="2">
    <source>
        <dbReference type="ARBA" id="ARBA00001936"/>
    </source>
</evidence>
<evidence type="ECO:0000256" key="9">
    <source>
        <dbReference type="ARBA" id="ARBA00023211"/>
    </source>
</evidence>
<accession>A0ABQ3IKK4</accession>
<keyword evidence="12" id="KW-1185">Reference proteome</keyword>
<evidence type="ECO:0000256" key="3">
    <source>
        <dbReference type="ARBA" id="ARBA00008766"/>
    </source>
</evidence>
<sequence>MIYQQRRAWLCQQLDSDSVVIVVGNTAKTRSKNINYHFRCDNDLYYLTGFTEPNAVAVIRPGHEQSYILFTRPNDASAETSFGKRAGLAGAIEFYQADTAYAINELDQTLPELLETRSKIYYLDEQGIYQDSIFKWINTQRKNTAFDVIKAYRQLLPLQPILHNARVIKSTEEITLIKHAVKASVSGHKAMMRSTKPGMNELQLSAIFDREIAEFGCREVSYPTIVASGNNGCCLHYEDNNSELKSGELVLVDAGAEYQKYCSDITRTWPINGKFTKEQALLYQLVLNALDAAIAIVRPGLPWCDIYNTAMRVLAQGLIDLELLSGEIDQVMNDESYRQFTVHKTGHWLGMDVHDVGSYHDKSNQWLTLKEAMVFTIEPGIYIPESCQQVDQKWRGIAIRVEDDIMVTKSGHQNLSAEIPRTIEDIERYMTSR</sequence>
<dbReference type="Proteomes" id="UP000626370">
    <property type="component" value="Unassembled WGS sequence"/>
</dbReference>
<keyword evidence="9" id="KW-0464">Manganese</keyword>
<dbReference type="Gene3D" id="3.90.230.10">
    <property type="entry name" value="Creatinase/methionine aminopeptidase superfamily"/>
    <property type="match status" value="1"/>
</dbReference>
<evidence type="ECO:0000256" key="5">
    <source>
        <dbReference type="ARBA" id="ARBA00022670"/>
    </source>
</evidence>
<evidence type="ECO:0000256" key="1">
    <source>
        <dbReference type="ARBA" id="ARBA00001424"/>
    </source>
</evidence>
<dbReference type="PANTHER" id="PTHR43226">
    <property type="entry name" value="XAA-PRO AMINOPEPTIDASE 3"/>
    <property type="match status" value="1"/>
</dbReference>
<evidence type="ECO:0000256" key="6">
    <source>
        <dbReference type="ARBA" id="ARBA00022723"/>
    </source>
</evidence>
<feature type="domain" description="Aminopeptidase P N-terminal" evidence="10">
    <location>
        <begin position="1"/>
        <end position="127"/>
    </location>
</feature>
<keyword evidence="11" id="KW-0031">Aminopeptidase</keyword>
<proteinExistence type="inferred from homology"/>
<evidence type="ECO:0000259" key="10">
    <source>
        <dbReference type="SMART" id="SM01011"/>
    </source>
</evidence>
<keyword evidence="7" id="KW-0378">Hydrolase</keyword>
<dbReference type="Gene3D" id="3.40.350.10">
    <property type="entry name" value="Creatinase/prolidase N-terminal domain"/>
    <property type="match status" value="1"/>
</dbReference>
<name>A0ABQ3IKK4_9GAMM</name>
<dbReference type="GO" id="GO:0004177">
    <property type="term" value="F:aminopeptidase activity"/>
    <property type="evidence" value="ECO:0007669"/>
    <property type="project" value="UniProtKB-KW"/>
</dbReference>
<comment type="catalytic activity">
    <reaction evidence="1">
        <text>Release of any N-terminal amino acid, including proline, that is linked to proline, even from a dipeptide or tripeptide.</text>
        <dbReference type="EC" id="3.4.11.9"/>
    </reaction>
</comment>
<protein>
    <recommendedName>
        <fullName evidence="4">Xaa-Pro aminopeptidase</fullName>
        <ecNumber evidence="4">3.4.11.9</ecNumber>
    </recommendedName>
</protein>
<dbReference type="InterPro" id="IPR052433">
    <property type="entry name" value="X-Pro_dipept-like"/>
</dbReference>
<reference evidence="12" key="1">
    <citation type="journal article" date="2019" name="Int. J. Syst. Evol. Microbiol.">
        <title>The Global Catalogue of Microorganisms (GCM) 10K type strain sequencing project: providing services to taxonomists for standard genome sequencing and annotation.</title>
        <authorList>
            <consortium name="The Broad Institute Genomics Platform"/>
            <consortium name="The Broad Institute Genome Sequencing Center for Infectious Disease"/>
            <person name="Wu L."/>
            <person name="Ma J."/>
        </authorList>
    </citation>
    <scope>NUCLEOTIDE SEQUENCE [LARGE SCALE GENOMIC DNA]</scope>
    <source>
        <strain evidence="12">CGMCC 1.15922</strain>
    </source>
</reference>
<organism evidence="11 12">
    <name type="scientific">Thalassotalea profundi</name>
    <dbReference type="NCBI Taxonomy" id="2036687"/>
    <lineage>
        <taxon>Bacteria</taxon>
        <taxon>Pseudomonadati</taxon>
        <taxon>Pseudomonadota</taxon>
        <taxon>Gammaproteobacteria</taxon>
        <taxon>Alteromonadales</taxon>
        <taxon>Colwelliaceae</taxon>
        <taxon>Thalassotalea</taxon>
    </lineage>
</organism>
<keyword evidence="6" id="KW-0479">Metal-binding</keyword>
<dbReference type="SUPFAM" id="SSF55920">
    <property type="entry name" value="Creatinase/aminopeptidase"/>
    <property type="match status" value="1"/>
</dbReference>
<dbReference type="InterPro" id="IPR036005">
    <property type="entry name" value="Creatinase/aminopeptidase-like"/>
</dbReference>
<dbReference type="PANTHER" id="PTHR43226:SF4">
    <property type="entry name" value="XAA-PRO AMINOPEPTIDASE 3"/>
    <property type="match status" value="1"/>
</dbReference>